<name>A0A512TQD7_CLOBU</name>
<dbReference type="EMBL" id="BKBC01000049">
    <property type="protein sequence ID" value="GEQ22465.1"/>
    <property type="molecule type" value="Genomic_DNA"/>
</dbReference>
<accession>A0A512TQD7</accession>
<gene>
    <name evidence="1" type="ORF">CBU02nite_29710</name>
</gene>
<proteinExistence type="predicted"/>
<protein>
    <recommendedName>
        <fullName evidence="3">XkdX family protein</fullName>
    </recommendedName>
</protein>
<comment type="caution">
    <text evidence="1">The sequence shown here is derived from an EMBL/GenBank/DDBJ whole genome shotgun (WGS) entry which is preliminary data.</text>
</comment>
<organism evidence="1 2">
    <name type="scientific">Clostridium butyricum</name>
    <dbReference type="NCBI Taxonomy" id="1492"/>
    <lineage>
        <taxon>Bacteria</taxon>
        <taxon>Bacillati</taxon>
        <taxon>Bacillota</taxon>
        <taxon>Clostridia</taxon>
        <taxon>Eubacteriales</taxon>
        <taxon>Clostridiaceae</taxon>
        <taxon>Clostridium</taxon>
    </lineage>
</organism>
<evidence type="ECO:0000313" key="1">
    <source>
        <dbReference type="EMBL" id="GEQ22465.1"/>
    </source>
</evidence>
<sequence length="61" mass="7303">MTKILENLINNKYYSTKQEVEQKVNVFFAFNVLTQEEYTKLMQLAEEKYKETTTEETVTTE</sequence>
<dbReference type="RefSeq" id="WP_146868908.1">
    <property type="nucleotide sequence ID" value="NZ_BKBC01000049.1"/>
</dbReference>
<reference evidence="1 2" key="1">
    <citation type="submission" date="2019-07" db="EMBL/GenBank/DDBJ databases">
        <title>Whole genome shotgun sequence of Clostridium butyricum NBRC 3858.</title>
        <authorList>
            <person name="Hosoyama A."/>
            <person name="Uohara A."/>
            <person name="Ohji S."/>
            <person name="Ichikawa N."/>
        </authorList>
    </citation>
    <scope>NUCLEOTIDE SEQUENCE [LARGE SCALE GENOMIC DNA]</scope>
    <source>
        <strain evidence="1 2">NBRC 3858</strain>
    </source>
</reference>
<evidence type="ECO:0000313" key="2">
    <source>
        <dbReference type="Proteomes" id="UP000321089"/>
    </source>
</evidence>
<dbReference type="Proteomes" id="UP000321089">
    <property type="component" value="Unassembled WGS sequence"/>
</dbReference>
<evidence type="ECO:0008006" key="3">
    <source>
        <dbReference type="Google" id="ProtNLM"/>
    </source>
</evidence>
<dbReference type="AlphaFoldDB" id="A0A512TQD7"/>